<evidence type="ECO:0008006" key="12">
    <source>
        <dbReference type="Google" id="ProtNLM"/>
    </source>
</evidence>
<dbReference type="Pfam" id="PF12704">
    <property type="entry name" value="MacB_PCD"/>
    <property type="match status" value="1"/>
</dbReference>
<feature type="transmembrane region" description="Helical" evidence="7">
    <location>
        <begin position="282"/>
        <end position="306"/>
    </location>
</feature>
<keyword evidence="3 7" id="KW-0812">Transmembrane</keyword>
<dbReference type="GO" id="GO:0022857">
    <property type="term" value="F:transmembrane transporter activity"/>
    <property type="evidence" value="ECO:0007669"/>
    <property type="project" value="TreeGrafter"/>
</dbReference>
<dbReference type="InterPro" id="IPR003838">
    <property type="entry name" value="ABC3_permease_C"/>
</dbReference>
<comment type="caution">
    <text evidence="10">The sequence shown here is derived from an EMBL/GenBank/DDBJ whole genome shotgun (WGS) entry which is preliminary data.</text>
</comment>
<evidence type="ECO:0000256" key="4">
    <source>
        <dbReference type="ARBA" id="ARBA00022989"/>
    </source>
</evidence>
<evidence type="ECO:0000259" key="9">
    <source>
        <dbReference type="Pfam" id="PF12704"/>
    </source>
</evidence>
<dbReference type="PANTHER" id="PTHR30572">
    <property type="entry name" value="MEMBRANE COMPONENT OF TRANSPORTER-RELATED"/>
    <property type="match status" value="1"/>
</dbReference>
<evidence type="ECO:0000313" key="10">
    <source>
        <dbReference type="EMBL" id="OGK55306.1"/>
    </source>
</evidence>
<evidence type="ECO:0000256" key="2">
    <source>
        <dbReference type="ARBA" id="ARBA00022475"/>
    </source>
</evidence>
<keyword evidence="4 7" id="KW-1133">Transmembrane helix</keyword>
<sequence>MTYIIFLIRSSIDDFRRNKIRTFLTSLGILIGVSSVVLLIAFGLGLKQYIKGQFESLGTNLILVVPGKILQGGSLRAGPGGGSLGGAQFDEKDVASLEKARHLRSVAPAFIKTVTVSYSSTAEVGDLFASTEDIIPVWNLEIESGRLIRKTDISKRSKVAMLGPQIAEKLFTDKEISVGKTIKIEGQAFKVIGLLKSKGGSSGGQNFDSFIYIPYKSAYTFNPKKTFFALYTKSMTENDINEAKQEISTILTKRYDEGDFSVLEQKEVLNAINSIFSMLNTILVMIGAISLLVGGIGIMNIMYVTVVERTHEIGIRRAIGATKSDILYQFLAESIILSLIGGISALILSFFVVLVIQRFFPAYIDLLSVIIALVVSSFIGIVFGVFPARKAANLSPIEAIRYE</sequence>
<feature type="transmembrane region" description="Helical" evidence="7">
    <location>
        <begin position="20"/>
        <end position="46"/>
    </location>
</feature>
<dbReference type="PANTHER" id="PTHR30572:SF4">
    <property type="entry name" value="ABC TRANSPORTER PERMEASE YTRF"/>
    <property type="match status" value="1"/>
</dbReference>
<protein>
    <recommendedName>
        <fullName evidence="12">Multidrug ABC transporter substrate-binding protein</fullName>
    </recommendedName>
</protein>
<evidence type="ECO:0000256" key="5">
    <source>
        <dbReference type="ARBA" id="ARBA00023136"/>
    </source>
</evidence>
<keyword evidence="2" id="KW-1003">Cell membrane</keyword>
<keyword evidence="5 7" id="KW-0472">Membrane</keyword>
<proteinExistence type="inferred from homology"/>
<evidence type="ECO:0000256" key="1">
    <source>
        <dbReference type="ARBA" id="ARBA00004651"/>
    </source>
</evidence>
<feature type="transmembrane region" description="Helical" evidence="7">
    <location>
        <begin position="327"/>
        <end position="356"/>
    </location>
</feature>
<dbReference type="InterPro" id="IPR050250">
    <property type="entry name" value="Macrolide_Exporter_MacB"/>
</dbReference>
<feature type="domain" description="ABC3 transporter permease C-terminal" evidence="8">
    <location>
        <begin position="285"/>
        <end position="396"/>
    </location>
</feature>
<dbReference type="GO" id="GO:0005886">
    <property type="term" value="C:plasma membrane"/>
    <property type="evidence" value="ECO:0007669"/>
    <property type="project" value="UniProtKB-SubCell"/>
</dbReference>
<dbReference type="Pfam" id="PF02687">
    <property type="entry name" value="FtsX"/>
    <property type="match status" value="1"/>
</dbReference>
<evidence type="ECO:0000256" key="6">
    <source>
        <dbReference type="ARBA" id="ARBA00038076"/>
    </source>
</evidence>
<comment type="similarity">
    <text evidence="6">Belongs to the ABC-4 integral membrane protein family.</text>
</comment>
<evidence type="ECO:0000256" key="3">
    <source>
        <dbReference type="ARBA" id="ARBA00022692"/>
    </source>
</evidence>
<evidence type="ECO:0000256" key="7">
    <source>
        <dbReference type="SAM" id="Phobius"/>
    </source>
</evidence>
<feature type="domain" description="MacB-like periplasmic core" evidence="9">
    <location>
        <begin position="22"/>
        <end position="249"/>
    </location>
</feature>
<dbReference type="AlphaFoldDB" id="A0A1F7JI64"/>
<feature type="transmembrane region" description="Helical" evidence="7">
    <location>
        <begin position="362"/>
        <end position="386"/>
    </location>
</feature>
<dbReference type="EMBL" id="MGAV01000007">
    <property type="protein sequence ID" value="OGK55306.1"/>
    <property type="molecule type" value="Genomic_DNA"/>
</dbReference>
<reference evidence="10 11" key="1">
    <citation type="journal article" date="2016" name="Nat. Commun.">
        <title>Thousands of microbial genomes shed light on interconnected biogeochemical processes in an aquifer system.</title>
        <authorList>
            <person name="Anantharaman K."/>
            <person name="Brown C.T."/>
            <person name="Hug L.A."/>
            <person name="Sharon I."/>
            <person name="Castelle C.J."/>
            <person name="Probst A.J."/>
            <person name="Thomas B.C."/>
            <person name="Singh A."/>
            <person name="Wilkins M.J."/>
            <person name="Karaoz U."/>
            <person name="Brodie E.L."/>
            <person name="Williams K.H."/>
            <person name="Hubbard S.S."/>
            <person name="Banfield J.F."/>
        </authorList>
    </citation>
    <scope>NUCLEOTIDE SEQUENCE [LARGE SCALE GENOMIC DNA]</scope>
</reference>
<dbReference type="Proteomes" id="UP000177418">
    <property type="component" value="Unassembled WGS sequence"/>
</dbReference>
<evidence type="ECO:0000259" key="8">
    <source>
        <dbReference type="Pfam" id="PF02687"/>
    </source>
</evidence>
<dbReference type="InterPro" id="IPR025857">
    <property type="entry name" value="MacB_PCD"/>
</dbReference>
<evidence type="ECO:0000313" key="11">
    <source>
        <dbReference type="Proteomes" id="UP000177418"/>
    </source>
</evidence>
<name>A0A1F7JI64_9BACT</name>
<comment type="subcellular location">
    <subcellularLocation>
        <location evidence="1">Cell membrane</location>
        <topology evidence="1">Multi-pass membrane protein</topology>
    </subcellularLocation>
</comment>
<accession>A0A1F7JI64</accession>
<gene>
    <name evidence="10" type="ORF">A3H78_04340</name>
</gene>
<organism evidence="10 11">
    <name type="scientific">Candidatus Roizmanbacteria bacterium RIFCSPLOWO2_02_FULL_36_11</name>
    <dbReference type="NCBI Taxonomy" id="1802071"/>
    <lineage>
        <taxon>Bacteria</taxon>
        <taxon>Candidatus Roizmaniibacteriota</taxon>
    </lineage>
</organism>